<dbReference type="InterPro" id="IPR035986">
    <property type="entry name" value="PKD_dom_sf"/>
</dbReference>
<name>A0A6B8RQC0_9BACL</name>
<feature type="chain" id="PRO_5038532568" evidence="1">
    <location>
        <begin position="28"/>
        <end position="582"/>
    </location>
</feature>
<dbReference type="Gene3D" id="3.30.457.10">
    <property type="entry name" value="Copper amine oxidase-like, N-terminal domain"/>
    <property type="match status" value="1"/>
</dbReference>
<dbReference type="KEGG" id="ppsc:EHS13_24890"/>
<dbReference type="OrthoDB" id="25008at2"/>
<organism evidence="3 4">
    <name type="scientific">Paenibacillus psychroresistens</name>
    <dbReference type="NCBI Taxonomy" id="1778678"/>
    <lineage>
        <taxon>Bacteria</taxon>
        <taxon>Bacillati</taxon>
        <taxon>Bacillota</taxon>
        <taxon>Bacilli</taxon>
        <taxon>Bacillales</taxon>
        <taxon>Paenibacillaceae</taxon>
        <taxon>Paenibacillus</taxon>
    </lineage>
</organism>
<dbReference type="SUPFAM" id="SSF49299">
    <property type="entry name" value="PKD domain"/>
    <property type="match status" value="1"/>
</dbReference>
<reference evidence="4" key="1">
    <citation type="submission" date="2018-11" db="EMBL/GenBank/DDBJ databases">
        <title>Complete genome sequence of Paenibacillus sp. ML311-T8.</title>
        <authorList>
            <person name="Nam Y.-D."/>
            <person name="Kang J."/>
            <person name="Chung W.-H."/>
            <person name="Park Y.S."/>
        </authorList>
    </citation>
    <scope>NUCLEOTIDE SEQUENCE [LARGE SCALE GENOMIC DNA]</scope>
    <source>
        <strain evidence="4">ML311-T8</strain>
    </source>
</reference>
<dbReference type="EMBL" id="CP034235">
    <property type="protein sequence ID" value="QGQ97892.1"/>
    <property type="molecule type" value="Genomic_DNA"/>
</dbReference>
<sequence>MNTKQRFCILLILTLLLSLPLSTSTKADSNVSTQIAAKIDSPYVMVNKHTQILDTPAVLINGKVFIPAKNIASYLGTTLFWNAKLKSVDLKTAHSQLQFYLDKKTIGINGVMVPFKDKAFLSKDRLMVELAWFAEQTGTTQTYNPVNKLFTLDLIKTPVIVVDTLKNVPPIAKFTFGKTSFRLGETIQYVDLSYDPDAEGLRYEWIGKQEVFFKPGTYPISLRVYDQKGNVSALFTKNLIIEDTLLLTEEQYPVYNQPVGTAFKTNWDWVWNHFTNLPYLSKEVTIDPSRTLLLSDSPETFKETGILYQDNINGKARLYADHMNGTKDKIRFNIQVRNLTDQPVTLRTTNKGEVTPSVYANLIGHVASVDFLMHNTPTVAPLVIAPGQTAVYSQMPDLYPGQGINLFYDVETDGQLQVAFVASLASSLPVSPFDTTKYLEFDGHLRGTFPSADKRWDVDLSTFREPSRLSIGDGKEDAYVRGYDVQRQMEVDDMGNYGTIYTIHSDKPRKMAVMLIAKGGPFKGPFVINGQFMMAPASGVISAFQSIQILARTTGTEESFDLVFTPPAGSAFPIDLIFYPLD</sequence>
<evidence type="ECO:0000259" key="2">
    <source>
        <dbReference type="Pfam" id="PF07833"/>
    </source>
</evidence>
<keyword evidence="4" id="KW-1185">Reference proteome</keyword>
<accession>A0A6B8RQC0</accession>
<dbReference type="InterPro" id="IPR013783">
    <property type="entry name" value="Ig-like_fold"/>
</dbReference>
<gene>
    <name evidence="3" type="ORF">EHS13_24890</name>
</gene>
<evidence type="ECO:0000313" key="3">
    <source>
        <dbReference type="EMBL" id="QGQ97892.1"/>
    </source>
</evidence>
<dbReference type="SUPFAM" id="SSF55383">
    <property type="entry name" value="Copper amine oxidase, domain N"/>
    <property type="match status" value="2"/>
</dbReference>
<protein>
    <submittedName>
        <fullName evidence="3">Copper amine oxidase N-terminal domain-containing protein</fullName>
    </submittedName>
</protein>
<dbReference type="InterPro" id="IPR012854">
    <property type="entry name" value="Cu_amine_oxidase-like_N"/>
</dbReference>
<proteinExistence type="predicted"/>
<dbReference type="RefSeq" id="WP_155702993.1">
    <property type="nucleotide sequence ID" value="NZ_CP034235.1"/>
</dbReference>
<dbReference type="InterPro" id="IPR036582">
    <property type="entry name" value="Mao_N_sf"/>
</dbReference>
<evidence type="ECO:0000256" key="1">
    <source>
        <dbReference type="SAM" id="SignalP"/>
    </source>
</evidence>
<dbReference type="Proteomes" id="UP000426246">
    <property type="component" value="Chromosome"/>
</dbReference>
<feature type="domain" description="Copper amine oxidase-like N-terminal" evidence="2">
    <location>
        <begin position="46"/>
        <end position="146"/>
    </location>
</feature>
<evidence type="ECO:0000313" key="4">
    <source>
        <dbReference type="Proteomes" id="UP000426246"/>
    </source>
</evidence>
<dbReference type="AlphaFoldDB" id="A0A6B8RQC0"/>
<feature type="signal peptide" evidence="1">
    <location>
        <begin position="1"/>
        <end position="27"/>
    </location>
</feature>
<dbReference type="Gene3D" id="2.60.40.10">
    <property type="entry name" value="Immunoglobulins"/>
    <property type="match status" value="1"/>
</dbReference>
<dbReference type="Pfam" id="PF07833">
    <property type="entry name" value="Cu_amine_oxidN1"/>
    <property type="match status" value="1"/>
</dbReference>
<keyword evidence="1" id="KW-0732">Signal</keyword>